<dbReference type="InterPro" id="IPR027417">
    <property type="entry name" value="P-loop_NTPase"/>
</dbReference>
<evidence type="ECO:0000256" key="4">
    <source>
        <dbReference type="ARBA" id="ARBA00023125"/>
    </source>
</evidence>
<name>A0ABV8AEI8_9DEIO</name>
<organism evidence="8 9">
    <name type="scientific">Deinococcus antarcticus</name>
    <dbReference type="NCBI Taxonomy" id="1298767"/>
    <lineage>
        <taxon>Bacteria</taxon>
        <taxon>Thermotogati</taxon>
        <taxon>Deinococcota</taxon>
        <taxon>Deinococci</taxon>
        <taxon>Deinococcales</taxon>
        <taxon>Deinococcaceae</taxon>
        <taxon>Deinococcus</taxon>
    </lineage>
</organism>
<evidence type="ECO:0000259" key="7">
    <source>
        <dbReference type="PROSITE" id="PS50901"/>
    </source>
</evidence>
<dbReference type="PANTHER" id="PTHR22683:SF41">
    <property type="entry name" value="DNA TRANSLOCASE FTSK"/>
    <property type="match status" value="1"/>
</dbReference>
<keyword evidence="3 5" id="KW-0067">ATP-binding</keyword>
<keyword evidence="6" id="KW-0812">Transmembrane</keyword>
<feature type="transmembrane region" description="Helical" evidence="6">
    <location>
        <begin position="62"/>
        <end position="87"/>
    </location>
</feature>
<evidence type="ECO:0000256" key="5">
    <source>
        <dbReference type="PROSITE-ProRule" id="PRU00289"/>
    </source>
</evidence>
<dbReference type="Pfam" id="PF01580">
    <property type="entry name" value="FtsK_SpoIIIE"/>
    <property type="match status" value="1"/>
</dbReference>
<dbReference type="Proteomes" id="UP001595748">
    <property type="component" value="Unassembled WGS sequence"/>
</dbReference>
<keyword evidence="6" id="KW-0472">Membrane</keyword>
<keyword evidence="4" id="KW-0238">DNA-binding</keyword>
<reference evidence="9" key="1">
    <citation type="journal article" date="2019" name="Int. J. Syst. Evol. Microbiol.">
        <title>The Global Catalogue of Microorganisms (GCM) 10K type strain sequencing project: providing services to taxonomists for standard genome sequencing and annotation.</title>
        <authorList>
            <consortium name="The Broad Institute Genomics Platform"/>
            <consortium name="The Broad Institute Genome Sequencing Center for Infectious Disease"/>
            <person name="Wu L."/>
            <person name="Ma J."/>
        </authorList>
    </citation>
    <scope>NUCLEOTIDE SEQUENCE [LARGE SCALE GENOMIC DNA]</scope>
    <source>
        <strain evidence="9">CCTCC AB 2013263</strain>
    </source>
</reference>
<dbReference type="InterPro" id="IPR003593">
    <property type="entry name" value="AAA+_ATPase"/>
</dbReference>
<sequence>MAKAAKARTLAPQASRFDGEALGLVLFAVGILLVVTVFSPGMTEERRPGAAQAIGFMAATRAVLVGWLGWGAYLLPIVPIAYGVLVFLGRSLRNLTRRVLGGVVVVLSLLALHEVFQPDAAGRLAALVIGPLADVLGYLAALLPLVVLTLGVELILHLAPFTLLKTLFRQISILLGGGAARVQGVIETRRDGQDAAKARQEVRLGLSAHLRELDTLRRLFPRDDSVKRQFDEVRQARKTVKAQDETGLKHLSRDLDNWKSMTNLYVTNAGRDLREAVKVEALDAGADAEALLKDMNAGRHELSIPLASTQASGELEVIRRRAVQDLHRIAFRAGRLERERKAAEKLLAKPELGLLGRERAAHEERTQGWQELHREYTEWLTFAAQYPGWPDLAAAFDRAPTSVATSLAVALRNHPLETVAQQAVWQQRLVDAQQELFQQAENITQMHSPAGPAALTAELPVMDFEFAPRPEAAPAAAAPRLAGLEEVLVVSALPGQVKRPTASRPAPALGSLDALELNALELEALEDDLTGEGIDPWDDADSDLPFGPPAGRMKHMKAVPPQKPKLMNTGEVSAAPWESAEPARRREPVQGAIPPRIPGYALLDAMPAAPVNATGLEVAARQRAGLIDQTLRQFNLQARVVDFARGPTVTRYEIEPAPGEKISRISSLSNDLARALAVGGVRIEAPVPGKSVIGLEVPNAEREPVTFHQAADSAAFRNSRAKLPIILGKSIDGDLMVGDLAKMPHLLVAGSTGSGKSVCVNTLITSLLFKYLPTELRFLMVDPKMVELTPYDGIPHLVRSVVTNPVDAAGVLLGAVAHMERRYKMMSQVGAKNLEQFNAKMRQVGEPELPHLVIIIDELADLMITSPKEVESAIMRLAQMARATGMHLILATQRPSVDILTSLIKVNIPARIAFAVSSSHDSRTILDSVGAERLTGMGDMLFYQPGLVKPLRLQGPYISETESVRITEELRRQFFEDTFVEMYGADFEGGIEASGPSADKSNMDFSDPYLRQAAQICIEEGQGSVSRLQRRLSVGHARAGKLMDMLEAMGIVSKHQGSKPRDVLITEADLPEYFGK</sequence>
<dbReference type="SUPFAM" id="SSF46785">
    <property type="entry name" value="Winged helix' DNA-binding domain"/>
    <property type="match status" value="1"/>
</dbReference>
<evidence type="ECO:0000256" key="1">
    <source>
        <dbReference type="ARBA" id="ARBA00006474"/>
    </source>
</evidence>
<dbReference type="InterPro" id="IPR018541">
    <property type="entry name" value="Ftsk_gamma"/>
</dbReference>
<dbReference type="SUPFAM" id="SSF52540">
    <property type="entry name" value="P-loop containing nucleoside triphosphate hydrolases"/>
    <property type="match status" value="1"/>
</dbReference>
<dbReference type="SMART" id="SM00843">
    <property type="entry name" value="Ftsk_gamma"/>
    <property type="match status" value="1"/>
</dbReference>
<evidence type="ECO:0000256" key="3">
    <source>
        <dbReference type="ARBA" id="ARBA00022840"/>
    </source>
</evidence>
<evidence type="ECO:0000313" key="9">
    <source>
        <dbReference type="Proteomes" id="UP001595748"/>
    </source>
</evidence>
<dbReference type="InterPro" id="IPR041027">
    <property type="entry name" value="FtsK_alpha"/>
</dbReference>
<dbReference type="Gene3D" id="3.30.980.40">
    <property type="match status" value="1"/>
</dbReference>
<dbReference type="InterPro" id="IPR050206">
    <property type="entry name" value="FtsK/SpoIIIE/SftA"/>
</dbReference>
<keyword evidence="2 5" id="KW-0547">Nucleotide-binding</keyword>
<feature type="domain" description="FtsK" evidence="7">
    <location>
        <begin position="732"/>
        <end position="923"/>
    </location>
</feature>
<dbReference type="SMART" id="SM00382">
    <property type="entry name" value="AAA"/>
    <property type="match status" value="1"/>
</dbReference>
<proteinExistence type="inferred from homology"/>
<protein>
    <submittedName>
        <fullName evidence="8">DNA translocase FtsK</fullName>
    </submittedName>
</protein>
<dbReference type="Gene3D" id="1.10.10.10">
    <property type="entry name" value="Winged helix-like DNA-binding domain superfamily/Winged helix DNA-binding domain"/>
    <property type="match status" value="1"/>
</dbReference>
<dbReference type="InterPro" id="IPR002543">
    <property type="entry name" value="FtsK_dom"/>
</dbReference>
<feature type="transmembrane region" description="Helical" evidence="6">
    <location>
        <begin position="136"/>
        <end position="159"/>
    </location>
</feature>
<comment type="similarity">
    <text evidence="1">Belongs to the FtsK/SpoIIIE/SftA family.</text>
</comment>
<dbReference type="RefSeq" id="WP_380080869.1">
    <property type="nucleotide sequence ID" value="NZ_JBHRZF010000218.1"/>
</dbReference>
<keyword evidence="6" id="KW-1133">Transmembrane helix</keyword>
<dbReference type="InterPro" id="IPR036390">
    <property type="entry name" value="WH_DNA-bd_sf"/>
</dbReference>
<evidence type="ECO:0000256" key="2">
    <source>
        <dbReference type="ARBA" id="ARBA00022741"/>
    </source>
</evidence>
<dbReference type="EMBL" id="JBHRZF010000218">
    <property type="protein sequence ID" value="MFC3862932.1"/>
    <property type="molecule type" value="Genomic_DNA"/>
</dbReference>
<accession>A0ABV8AEI8</accession>
<dbReference type="Pfam" id="PF17854">
    <property type="entry name" value="FtsK_alpha"/>
    <property type="match status" value="1"/>
</dbReference>
<keyword evidence="9" id="KW-1185">Reference proteome</keyword>
<dbReference type="PROSITE" id="PS50901">
    <property type="entry name" value="FTSK"/>
    <property type="match status" value="1"/>
</dbReference>
<gene>
    <name evidence="8" type="ORF">ACFOPQ_19400</name>
</gene>
<dbReference type="Pfam" id="PF09397">
    <property type="entry name" value="FtsK_gamma"/>
    <property type="match status" value="1"/>
</dbReference>
<comment type="caution">
    <text evidence="8">The sequence shown here is derived from an EMBL/GenBank/DDBJ whole genome shotgun (WGS) entry which is preliminary data.</text>
</comment>
<dbReference type="PANTHER" id="PTHR22683">
    <property type="entry name" value="SPORULATION PROTEIN RELATED"/>
    <property type="match status" value="1"/>
</dbReference>
<evidence type="ECO:0000313" key="8">
    <source>
        <dbReference type="EMBL" id="MFC3862932.1"/>
    </source>
</evidence>
<feature type="binding site" evidence="5">
    <location>
        <begin position="750"/>
        <end position="757"/>
    </location>
    <ligand>
        <name>ATP</name>
        <dbReference type="ChEBI" id="CHEBI:30616"/>
    </ligand>
</feature>
<dbReference type="InterPro" id="IPR036388">
    <property type="entry name" value="WH-like_DNA-bd_sf"/>
</dbReference>
<evidence type="ECO:0000256" key="6">
    <source>
        <dbReference type="SAM" id="Phobius"/>
    </source>
</evidence>
<dbReference type="Gene3D" id="3.40.50.300">
    <property type="entry name" value="P-loop containing nucleotide triphosphate hydrolases"/>
    <property type="match status" value="1"/>
</dbReference>
<feature type="transmembrane region" description="Helical" evidence="6">
    <location>
        <begin position="21"/>
        <end position="42"/>
    </location>
</feature>